<organism evidence="1 2">
    <name type="scientific">Chondromyces apiculatus DSM 436</name>
    <dbReference type="NCBI Taxonomy" id="1192034"/>
    <lineage>
        <taxon>Bacteria</taxon>
        <taxon>Pseudomonadati</taxon>
        <taxon>Myxococcota</taxon>
        <taxon>Polyangia</taxon>
        <taxon>Polyangiales</taxon>
        <taxon>Polyangiaceae</taxon>
        <taxon>Chondromyces</taxon>
    </lineage>
</organism>
<dbReference type="STRING" id="1192034.CAP_7702"/>
<dbReference type="InterPro" id="IPR052924">
    <property type="entry name" value="OsmC/Ohr_hydroprdx_reductase"/>
</dbReference>
<dbReference type="EMBL" id="ASRX01000069">
    <property type="protein sequence ID" value="EYF01934.1"/>
    <property type="molecule type" value="Genomic_DNA"/>
</dbReference>
<reference evidence="1 2" key="1">
    <citation type="submission" date="2013-05" db="EMBL/GenBank/DDBJ databases">
        <title>Genome assembly of Chondromyces apiculatus DSM 436.</title>
        <authorList>
            <person name="Sharma G."/>
            <person name="Khatri I."/>
            <person name="Kaur C."/>
            <person name="Mayilraj S."/>
            <person name="Subramanian S."/>
        </authorList>
    </citation>
    <scope>NUCLEOTIDE SEQUENCE [LARGE SCALE GENOMIC DNA]</scope>
    <source>
        <strain evidence="1 2">DSM 436</strain>
    </source>
</reference>
<gene>
    <name evidence="1" type="ORF">CAP_7702</name>
</gene>
<dbReference type="RefSeq" id="WP_231511845.1">
    <property type="nucleotide sequence ID" value="NZ_ASRX01000069.1"/>
</dbReference>
<dbReference type="PANTHER" id="PTHR35368:SF1">
    <property type="entry name" value="HYDROPEROXIDE REDUCTASE"/>
    <property type="match status" value="1"/>
</dbReference>
<accession>A0A017SY70</accession>
<dbReference type="Pfam" id="PF02566">
    <property type="entry name" value="OsmC"/>
    <property type="match status" value="1"/>
</dbReference>
<comment type="caution">
    <text evidence="1">The sequence shown here is derived from an EMBL/GenBank/DDBJ whole genome shotgun (WGS) entry which is preliminary data.</text>
</comment>
<dbReference type="Gene3D" id="3.30.300.20">
    <property type="match status" value="1"/>
</dbReference>
<dbReference type="InterPro" id="IPR015946">
    <property type="entry name" value="KH_dom-like_a/b"/>
</dbReference>
<dbReference type="InterPro" id="IPR003718">
    <property type="entry name" value="OsmC/Ohr_fam"/>
</dbReference>
<dbReference type="eggNOG" id="COG1765">
    <property type="taxonomic scope" value="Bacteria"/>
</dbReference>
<evidence type="ECO:0000313" key="2">
    <source>
        <dbReference type="Proteomes" id="UP000019678"/>
    </source>
</evidence>
<evidence type="ECO:0000313" key="1">
    <source>
        <dbReference type="EMBL" id="EYF01934.1"/>
    </source>
</evidence>
<keyword evidence="2" id="KW-1185">Reference proteome</keyword>
<sequence length="166" mass="18015">MKVATLSTVKTPEERTIMDAKPMYTGMTRTVGESMARSTTEAHAFKIFMDEPPELGGRNGAPSPLDFILAAQGGCLSYMTFYVARELGIEVSSTEITVRGALDPAKFSGTNREVRAGFQAIEVEIIIESNASADQIARLRNEVKARCPVSDNLANPTPVRITMSAR</sequence>
<dbReference type="SUPFAM" id="SSF82784">
    <property type="entry name" value="OsmC-like"/>
    <property type="match status" value="1"/>
</dbReference>
<name>A0A017SY70_9BACT</name>
<proteinExistence type="predicted"/>
<dbReference type="AlphaFoldDB" id="A0A017SY70"/>
<dbReference type="Proteomes" id="UP000019678">
    <property type="component" value="Unassembled WGS sequence"/>
</dbReference>
<dbReference type="PANTHER" id="PTHR35368">
    <property type="entry name" value="HYDROPEROXIDE REDUCTASE"/>
    <property type="match status" value="1"/>
</dbReference>
<protein>
    <submittedName>
        <fullName evidence="1">OsmC-like protein</fullName>
    </submittedName>
</protein>
<dbReference type="InterPro" id="IPR036102">
    <property type="entry name" value="OsmC/Ohrsf"/>
</dbReference>